<evidence type="ECO:0000313" key="5">
    <source>
        <dbReference type="Proteomes" id="UP000625527"/>
    </source>
</evidence>
<evidence type="ECO:0000256" key="2">
    <source>
        <dbReference type="SAM" id="Phobius"/>
    </source>
</evidence>
<keyword evidence="2" id="KW-0472">Membrane</keyword>
<feature type="chain" id="PRO_5047170699" description="Secreted protein" evidence="3">
    <location>
        <begin position="35"/>
        <end position="770"/>
    </location>
</feature>
<sequence>MTQHHGARRRRARTTAGILTTCLTLLGGFLPASAISGAAAASPVATAGAPRTTAASAPVTTAASSTRGTTFAVVRDRANDVVAPVTVDLDSVSPTVARPGDEVRIAVRVTNTTDQALEGLTARVAVNAAALTQRSMLSAWESLALTDRVGTSGPSGRDLGRLGPGQSTSLQLTFPTAVYTLQGWGPRELSVEIHDASARVGVLRTFLMYDDGVTRAGQAPMRLTVAAPVTTGIVDPADLEGAQLRLAQEAAEEGRLDQMLRVARTGDVSLAVDPNVMGLAVSAEDDQLRLWGSDFLDATEATSTFALPAWDPDIGALTHADVSRGRMRGFLNTPVIDGWKVPKSWGEGLAWPARGVADRVTVAGATYADRPNVILANGTFAPTTLGVAESRADVDLKEGTARTAVADATLTRVFTDGTDLAPALRAAESTEADDSGAGEASRTTTPVLTSAAAAQRMLAETSAIVAQSADPPHALVALDRSWYPDAGAVDAILGVLNDAAWVEPAPLDELLASDASPVARTPLPYDEPAKRDLAAHEVARIDETRTGIIDFSSIADDPAELRQNSLWHLVTPLSVAYRADPEQRQVAVDEGIAYTQDVLDAVAVIPREGINLISDRGNLPIRVRNGLDTAVTVTVRLRPDNPRLTVEHPVSGTIPSGKEMDLPIPVEAIGSGDVTVTAELVAPSGVRLGSDTSFEVRVRAGWEEVGTWIAAGLVGLLFLAGIWRTVRRGRSPNRATVEDVEAATGEIEATAGSTDAAGPTTAAAAARRTE</sequence>
<gene>
    <name evidence="4" type="ORF">IHE71_17690</name>
</gene>
<feature type="signal peptide" evidence="3">
    <location>
        <begin position="1"/>
        <end position="34"/>
    </location>
</feature>
<dbReference type="InterPro" id="IPR046112">
    <property type="entry name" value="DUF6049"/>
</dbReference>
<reference evidence="4 5" key="1">
    <citation type="submission" date="2020-10" db="EMBL/GenBank/DDBJ databases">
        <title>Myceligenerans pegani sp. nov., an endophytic actinomycete isolated from Peganum harmala L. in Xinjiang, China.</title>
        <authorList>
            <person name="Xin L."/>
        </authorList>
    </citation>
    <scope>NUCLEOTIDE SEQUENCE [LARGE SCALE GENOMIC DNA]</scope>
    <source>
        <strain evidence="4 5">TRM65318</strain>
    </source>
</reference>
<dbReference type="RefSeq" id="WP_192864082.1">
    <property type="nucleotide sequence ID" value="NZ_JADAQT010000103.1"/>
</dbReference>
<keyword evidence="3" id="KW-0732">Signal</keyword>
<feature type="transmembrane region" description="Helical" evidence="2">
    <location>
        <begin position="705"/>
        <end position="726"/>
    </location>
</feature>
<feature type="region of interest" description="Disordered" evidence="1">
    <location>
        <begin position="745"/>
        <end position="770"/>
    </location>
</feature>
<evidence type="ECO:0000256" key="3">
    <source>
        <dbReference type="SAM" id="SignalP"/>
    </source>
</evidence>
<dbReference type="EMBL" id="JADAQT010000103">
    <property type="protein sequence ID" value="MBE1877523.1"/>
    <property type="molecule type" value="Genomic_DNA"/>
</dbReference>
<feature type="region of interest" description="Disordered" evidence="1">
    <location>
        <begin position="426"/>
        <end position="446"/>
    </location>
</feature>
<keyword evidence="2" id="KW-1133">Transmembrane helix</keyword>
<accession>A0ABR9N336</accession>
<protein>
    <recommendedName>
        <fullName evidence="6">Secreted protein</fullName>
    </recommendedName>
</protein>
<dbReference type="Proteomes" id="UP000625527">
    <property type="component" value="Unassembled WGS sequence"/>
</dbReference>
<organism evidence="4 5">
    <name type="scientific">Myceligenerans pegani</name>
    <dbReference type="NCBI Taxonomy" id="2776917"/>
    <lineage>
        <taxon>Bacteria</taxon>
        <taxon>Bacillati</taxon>
        <taxon>Actinomycetota</taxon>
        <taxon>Actinomycetes</taxon>
        <taxon>Micrococcales</taxon>
        <taxon>Promicromonosporaceae</taxon>
        <taxon>Myceligenerans</taxon>
    </lineage>
</organism>
<keyword evidence="5" id="KW-1185">Reference proteome</keyword>
<evidence type="ECO:0000313" key="4">
    <source>
        <dbReference type="EMBL" id="MBE1877523.1"/>
    </source>
</evidence>
<evidence type="ECO:0000256" key="1">
    <source>
        <dbReference type="SAM" id="MobiDB-lite"/>
    </source>
</evidence>
<proteinExistence type="predicted"/>
<comment type="caution">
    <text evidence="4">The sequence shown here is derived from an EMBL/GenBank/DDBJ whole genome shotgun (WGS) entry which is preliminary data.</text>
</comment>
<keyword evidence="2" id="KW-0812">Transmembrane</keyword>
<dbReference type="Pfam" id="PF19516">
    <property type="entry name" value="DUF6049"/>
    <property type="match status" value="1"/>
</dbReference>
<name>A0ABR9N336_9MICO</name>
<evidence type="ECO:0008006" key="6">
    <source>
        <dbReference type="Google" id="ProtNLM"/>
    </source>
</evidence>